<dbReference type="InterPro" id="IPR036864">
    <property type="entry name" value="Zn2-C6_fun-type_DNA-bd_sf"/>
</dbReference>
<evidence type="ECO:0000259" key="6">
    <source>
        <dbReference type="PROSITE" id="PS50048"/>
    </source>
</evidence>
<dbReference type="GO" id="GO:0000981">
    <property type="term" value="F:DNA-binding transcription factor activity, RNA polymerase II-specific"/>
    <property type="evidence" value="ECO:0007669"/>
    <property type="project" value="InterPro"/>
</dbReference>
<dbReference type="PANTHER" id="PTHR47431:SF5">
    <property type="entry name" value="ZN(II)2CYS6 TRANSCRIPTION FACTOR (EUROFUNG)"/>
    <property type="match status" value="1"/>
</dbReference>
<organism evidence="7 8">
    <name type="scientific">Aspergillus avenaceus</name>
    <dbReference type="NCBI Taxonomy" id="36643"/>
    <lineage>
        <taxon>Eukaryota</taxon>
        <taxon>Fungi</taxon>
        <taxon>Dikarya</taxon>
        <taxon>Ascomycota</taxon>
        <taxon>Pezizomycotina</taxon>
        <taxon>Eurotiomycetes</taxon>
        <taxon>Eurotiomycetidae</taxon>
        <taxon>Eurotiales</taxon>
        <taxon>Aspergillaceae</taxon>
        <taxon>Aspergillus</taxon>
        <taxon>Aspergillus subgen. Circumdati</taxon>
    </lineage>
</organism>
<feature type="compositionally biased region" description="Basic residues" evidence="5">
    <location>
        <begin position="44"/>
        <end position="53"/>
    </location>
</feature>
<dbReference type="CDD" id="cd12148">
    <property type="entry name" value="fungal_TF_MHR"/>
    <property type="match status" value="1"/>
</dbReference>
<feature type="region of interest" description="Disordered" evidence="5">
    <location>
        <begin position="41"/>
        <end position="84"/>
    </location>
</feature>
<evidence type="ECO:0000256" key="2">
    <source>
        <dbReference type="ARBA" id="ARBA00023125"/>
    </source>
</evidence>
<feature type="domain" description="Zn(2)-C6 fungal-type" evidence="6">
    <location>
        <begin position="13"/>
        <end position="42"/>
    </location>
</feature>
<evidence type="ECO:0000313" key="8">
    <source>
        <dbReference type="Proteomes" id="UP000325780"/>
    </source>
</evidence>
<feature type="compositionally biased region" description="Polar residues" evidence="5">
    <location>
        <begin position="63"/>
        <end position="84"/>
    </location>
</feature>
<dbReference type="Proteomes" id="UP000325780">
    <property type="component" value="Unassembled WGS sequence"/>
</dbReference>
<dbReference type="Pfam" id="PF00172">
    <property type="entry name" value="Zn_clus"/>
    <property type="match status" value="1"/>
</dbReference>
<dbReference type="InterPro" id="IPR001138">
    <property type="entry name" value="Zn2Cys6_DnaBD"/>
</dbReference>
<dbReference type="EMBL" id="ML742121">
    <property type="protein sequence ID" value="KAE8149496.1"/>
    <property type="molecule type" value="Genomic_DNA"/>
</dbReference>
<dbReference type="PANTHER" id="PTHR47431">
    <property type="entry name" value="ZN(II)2CYS6 TRANSCRIPTION FACTOR (EUROFUNG)-RELATED"/>
    <property type="match status" value="1"/>
</dbReference>
<dbReference type="PROSITE" id="PS00463">
    <property type="entry name" value="ZN2_CY6_FUNGAL_1"/>
    <property type="match status" value="1"/>
</dbReference>
<sequence length="666" mass="74542">MPRQGAVHPVKAACLACRASKTRCDGTQPCNPCSDRTRDCIYRPSRRGGPRRSIKNEKKVQRMSVSRSSIPSPQTSGADSETQIPITNLVSETRDADSNSEIDPSLRHIVGLLTPFSSEPSLDVDPGLLWSPQEASDRNEITGPFLRVYDSEKDIINAYYHYIHPYISLLPSAESPWYEDRPQVFQPPPAEAGTIDKSSLPYWPTTSFTLALSALLALIPPPQDSNPSAMCHVWLRRSYAHVYAEAALSKAESEIDDLQATNIADRGSIAENRYINCGVPIELRPILALIVLSLYEYCQRGNPSRMRTRANQAITTAMDISLHCLDSTASEVHRRAWWSAIYILHFNSIVQTSRPIVTLKDPRITTPYPVFESSTDETDQPWVSLLRTTDAFLEVLRIVEEFNLRDIALLEPSHRQEQIRSVDSKLSLLGAKSASYAGLARRNDPDKVAFQSMGMIAHLLAHSARIRLHRYRAFTDIPLFVEKHCDLTAVNERAAHTGPSSTFEALFPFTEQESSIICLKSSLAIARVFRYLPSPRQRQHANSPGGYDSLSIMEGSPLVADNAAFLRNCPSTLPYFKCAAMQASYCLFMLLHRIRAALVSNRVSICHYLLAQPDPATEVQDVNRLMEELRHAIEYLKRSMEMDKVFEGFAAMGRGLNAVYLAVFPS</sequence>
<name>A0A5N6TT06_ASPAV</name>
<keyword evidence="3" id="KW-0804">Transcription</keyword>
<dbReference type="OrthoDB" id="2123952at2759"/>
<dbReference type="SUPFAM" id="SSF57701">
    <property type="entry name" value="Zn2/Cys6 DNA-binding domain"/>
    <property type="match status" value="1"/>
</dbReference>
<keyword evidence="4" id="KW-0539">Nucleus</keyword>
<dbReference type="GO" id="GO:0008270">
    <property type="term" value="F:zinc ion binding"/>
    <property type="evidence" value="ECO:0007669"/>
    <property type="project" value="InterPro"/>
</dbReference>
<keyword evidence="8" id="KW-1185">Reference proteome</keyword>
<dbReference type="CDD" id="cd00067">
    <property type="entry name" value="GAL4"/>
    <property type="match status" value="1"/>
</dbReference>
<dbReference type="AlphaFoldDB" id="A0A5N6TT06"/>
<keyword evidence="2" id="KW-0238">DNA-binding</keyword>
<accession>A0A5N6TT06</accession>
<keyword evidence="1" id="KW-0805">Transcription regulation</keyword>
<evidence type="ECO:0000256" key="5">
    <source>
        <dbReference type="SAM" id="MobiDB-lite"/>
    </source>
</evidence>
<dbReference type="PROSITE" id="PS50048">
    <property type="entry name" value="ZN2_CY6_FUNGAL_2"/>
    <property type="match status" value="1"/>
</dbReference>
<protein>
    <recommendedName>
        <fullName evidence="6">Zn(2)-C6 fungal-type domain-containing protein</fullName>
    </recommendedName>
</protein>
<dbReference type="GO" id="GO:0009893">
    <property type="term" value="P:positive regulation of metabolic process"/>
    <property type="evidence" value="ECO:0007669"/>
    <property type="project" value="UniProtKB-ARBA"/>
</dbReference>
<evidence type="ECO:0000256" key="1">
    <source>
        <dbReference type="ARBA" id="ARBA00023015"/>
    </source>
</evidence>
<dbReference type="GO" id="GO:0003677">
    <property type="term" value="F:DNA binding"/>
    <property type="evidence" value="ECO:0007669"/>
    <property type="project" value="UniProtKB-KW"/>
</dbReference>
<dbReference type="SMART" id="SM00066">
    <property type="entry name" value="GAL4"/>
    <property type="match status" value="1"/>
</dbReference>
<evidence type="ECO:0000256" key="4">
    <source>
        <dbReference type="ARBA" id="ARBA00023242"/>
    </source>
</evidence>
<dbReference type="Gene3D" id="4.10.240.10">
    <property type="entry name" value="Zn(2)-C6 fungal-type DNA-binding domain"/>
    <property type="match status" value="1"/>
</dbReference>
<evidence type="ECO:0000313" key="7">
    <source>
        <dbReference type="EMBL" id="KAE8149496.1"/>
    </source>
</evidence>
<evidence type="ECO:0000256" key="3">
    <source>
        <dbReference type="ARBA" id="ARBA00023163"/>
    </source>
</evidence>
<gene>
    <name evidence="7" type="ORF">BDV25DRAFT_125848</name>
</gene>
<proteinExistence type="predicted"/>
<reference evidence="7 8" key="1">
    <citation type="submission" date="2019-04" db="EMBL/GenBank/DDBJ databases">
        <title>Friends and foes A comparative genomics study of 23 Aspergillus species from section Flavi.</title>
        <authorList>
            <consortium name="DOE Joint Genome Institute"/>
            <person name="Kjaerbolling I."/>
            <person name="Vesth T."/>
            <person name="Frisvad J.C."/>
            <person name="Nybo J.L."/>
            <person name="Theobald S."/>
            <person name="Kildgaard S."/>
            <person name="Isbrandt T."/>
            <person name="Kuo A."/>
            <person name="Sato A."/>
            <person name="Lyhne E.K."/>
            <person name="Kogle M.E."/>
            <person name="Wiebenga A."/>
            <person name="Kun R.S."/>
            <person name="Lubbers R.J."/>
            <person name="Makela M.R."/>
            <person name="Barry K."/>
            <person name="Chovatia M."/>
            <person name="Clum A."/>
            <person name="Daum C."/>
            <person name="Haridas S."/>
            <person name="He G."/>
            <person name="LaButti K."/>
            <person name="Lipzen A."/>
            <person name="Mondo S."/>
            <person name="Riley R."/>
            <person name="Salamov A."/>
            <person name="Simmons B.A."/>
            <person name="Magnuson J.K."/>
            <person name="Henrissat B."/>
            <person name="Mortensen U.H."/>
            <person name="Larsen T.O."/>
            <person name="Devries R.P."/>
            <person name="Grigoriev I.V."/>
            <person name="Machida M."/>
            <person name="Baker S.E."/>
            <person name="Andersen M.R."/>
        </authorList>
    </citation>
    <scope>NUCLEOTIDE SEQUENCE [LARGE SCALE GENOMIC DNA]</scope>
    <source>
        <strain evidence="7 8">IBT 18842</strain>
    </source>
</reference>